<name>A0A0M2GV99_9MICO</name>
<dbReference type="PATRIC" id="fig|92835.4.peg.3367"/>
<dbReference type="AlphaFoldDB" id="A0A0M2GV99"/>
<sequence length="273" mass="30151">MTMTTATSTLDFRASEGLRALLERMHRADGRAWSSDPEAADLMRYAATRFAALARKHGLDPWEAAAAAFDAMRAPWVRRAEDPWAVVTRAVQVTCIAEERARGLLCSVHQARRTRYAGFHDVERFSDRENPLTEYHAALSTSSDSDPRSAELPNVTAAVDDAVAVFELLGWPADHARSSVDYVCTRLGDAASRPAAYDLLRRDKAARVVLDLPGYAWRTMLTVLLGVPNPAQRQTAAGRGILVRLLIGETIDSLLDDDRLVTRIQKNLPAVQQ</sequence>
<evidence type="ECO:0008006" key="3">
    <source>
        <dbReference type="Google" id="ProtNLM"/>
    </source>
</evidence>
<protein>
    <recommendedName>
        <fullName evidence="3">Serine/arginine repetitive matrix protein 2</fullName>
    </recommendedName>
</protein>
<proteinExistence type="predicted"/>
<evidence type="ECO:0000313" key="2">
    <source>
        <dbReference type="Proteomes" id="UP000033956"/>
    </source>
</evidence>
<dbReference type="EMBL" id="JYIZ01000057">
    <property type="protein sequence ID" value="KJL37576.1"/>
    <property type="molecule type" value="Genomic_DNA"/>
</dbReference>
<reference evidence="1 2" key="1">
    <citation type="submission" date="2015-02" db="EMBL/GenBank/DDBJ databases">
        <title>Draft genome sequences of ten Microbacterium spp. with emphasis on heavy metal contaminated environments.</title>
        <authorList>
            <person name="Corretto E."/>
        </authorList>
    </citation>
    <scope>NUCLEOTIDE SEQUENCE [LARGE SCALE GENOMIC DNA]</scope>
    <source>
        <strain evidence="1 2">DSM 12510</strain>
    </source>
</reference>
<organism evidence="1 2">
    <name type="scientific">Microbacterium terrae</name>
    <dbReference type="NCBI Taxonomy" id="69369"/>
    <lineage>
        <taxon>Bacteria</taxon>
        <taxon>Bacillati</taxon>
        <taxon>Actinomycetota</taxon>
        <taxon>Actinomycetes</taxon>
        <taxon>Micrococcales</taxon>
        <taxon>Microbacteriaceae</taxon>
        <taxon>Microbacterium</taxon>
    </lineage>
</organism>
<gene>
    <name evidence="1" type="ORF">RS81_03333</name>
</gene>
<dbReference type="STRING" id="92835.RS81_03333"/>
<dbReference type="Proteomes" id="UP000033956">
    <property type="component" value="Unassembled WGS sequence"/>
</dbReference>
<accession>A0A0M2GV99</accession>
<keyword evidence="2" id="KW-1185">Reference proteome</keyword>
<dbReference type="OrthoDB" id="3239759at2"/>
<evidence type="ECO:0000313" key="1">
    <source>
        <dbReference type="EMBL" id="KJL37576.1"/>
    </source>
</evidence>
<comment type="caution">
    <text evidence="1">The sequence shown here is derived from an EMBL/GenBank/DDBJ whole genome shotgun (WGS) entry which is preliminary data.</text>
</comment>